<dbReference type="Proteomes" id="UP000226080">
    <property type="component" value="Unassembled WGS sequence"/>
</dbReference>
<dbReference type="EMBL" id="PCGW01000010">
    <property type="protein sequence ID" value="PHO20512.1"/>
    <property type="molecule type" value="Genomic_DNA"/>
</dbReference>
<evidence type="ECO:0000313" key="4">
    <source>
        <dbReference type="Proteomes" id="UP000072236"/>
    </source>
</evidence>
<reference evidence="1 4" key="1">
    <citation type="submission" date="2015-10" db="EMBL/GenBank/DDBJ databases">
        <title>Tn-seq of a polymicrobial infection.</title>
        <authorList>
            <person name="Stacy A."/>
            <person name="Rumbaugh K.P."/>
            <person name="Whiteley M."/>
        </authorList>
    </citation>
    <scope>NUCLEOTIDE SEQUENCE [LARGE SCALE GENOMIC DNA]</scope>
    <source>
        <strain evidence="1 4">624</strain>
    </source>
</reference>
<dbReference type="EMBL" id="VSED01000014">
    <property type="protein sequence ID" value="TYA38889.1"/>
    <property type="molecule type" value="Genomic_DNA"/>
</dbReference>
<evidence type="ECO:0000313" key="5">
    <source>
        <dbReference type="Proteomes" id="UP000226080"/>
    </source>
</evidence>
<dbReference type="Proteomes" id="UP000072236">
    <property type="component" value="Chromosome"/>
</dbReference>
<evidence type="ECO:0000313" key="2">
    <source>
        <dbReference type="EMBL" id="PHO20512.1"/>
    </source>
</evidence>
<keyword evidence="5" id="KW-1185">Reference proteome</keyword>
<dbReference type="Proteomes" id="UP000323012">
    <property type="component" value="Unassembled WGS sequence"/>
</dbReference>
<sequence length="87" mass="9625">MGRDQTNKINRNLMTKIEKDEVLNIGNHLSLDVYANQDAKTGRDYTHQVNRNALVKVGTQLKQHSKAVKMAGSSLAANGVKPSCEIF</sequence>
<organism evidence="3 6">
    <name type="scientific">Aggregatibacter actinomycetemcomitans</name>
    <name type="common">Actinobacillus actinomycetemcomitans</name>
    <name type="synonym">Haemophilus actinomycetemcomitans</name>
    <dbReference type="NCBI Taxonomy" id="714"/>
    <lineage>
        <taxon>Bacteria</taxon>
        <taxon>Pseudomonadati</taxon>
        <taxon>Pseudomonadota</taxon>
        <taxon>Gammaproteobacteria</taxon>
        <taxon>Pasteurellales</taxon>
        <taxon>Pasteurellaceae</taxon>
        <taxon>Aggregatibacter</taxon>
    </lineage>
</organism>
<reference evidence="2 5" key="2">
    <citation type="submission" date="2017-10" db="EMBL/GenBank/DDBJ databases">
        <title>Draft genome sequences of Aggregatibacter actinomycetemcomitans strains 310a and 310b.</title>
        <authorList>
            <person name="May A.C."/>
            <person name="Ohta H."/>
            <person name="Maeda H."/>
            <person name="Kokeguchi S."/>
            <person name="Cugini C."/>
        </authorList>
    </citation>
    <scope>NUCLEOTIDE SEQUENCE [LARGE SCALE GENOMIC DNA]</scope>
    <source>
        <strain evidence="2 5">310b</strain>
    </source>
</reference>
<proteinExistence type="predicted"/>
<dbReference type="EMBL" id="CP012959">
    <property type="protein sequence ID" value="AMQ94186.1"/>
    <property type="molecule type" value="Genomic_DNA"/>
</dbReference>
<evidence type="ECO:0000313" key="3">
    <source>
        <dbReference type="EMBL" id="TYA38889.1"/>
    </source>
</evidence>
<accession>A0A5D0ELP3</accession>
<gene>
    <name evidence="1" type="ORF">ACT75_06395</name>
    <name evidence="2" type="ORF">CQR80_06355</name>
    <name evidence="3" type="ORF">FXB79_06285</name>
</gene>
<reference evidence="3 6" key="3">
    <citation type="submission" date="2019-08" db="EMBL/GenBank/DDBJ databases">
        <title>Whole genome sequencing of Aggregatibacter actinomycetemcomitans cultured from blood stream infections in Denmark reveals a novel phylogenetic lineage expressing serotype a membrane O polysaccharide.</title>
        <authorList>
            <person name="Nedergaard S."/>
            <person name="Kobel C.M."/>
            <person name="Nielsen M.B."/>
            <person name="Moeller R.T."/>
            <person name="Jensen A.B."/>
            <person name="Noerskov-Lauritsen N."/>
        </authorList>
    </citation>
    <scope>NUCLEOTIDE SEQUENCE [LARGE SCALE GENOMIC DNA]</scope>
    <source>
        <strain evidence="3 6">PN_563</strain>
    </source>
</reference>
<dbReference type="AlphaFoldDB" id="A0A5D0ELP3"/>
<dbReference type="OrthoDB" id="9762420at2"/>
<dbReference type="KEGG" id="aact:ACT75_06395"/>
<name>A0A5D0ELP3_AGGAC</name>
<protein>
    <submittedName>
        <fullName evidence="3">Type IV secretion protein Rhs</fullName>
    </submittedName>
</protein>
<evidence type="ECO:0000313" key="6">
    <source>
        <dbReference type="Proteomes" id="UP000323012"/>
    </source>
</evidence>
<evidence type="ECO:0000313" key="1">
    <source>
        <dbReference type="EMBL" id="AMQ94186.1"/>
    </source>
</evidence>